<sequence>MPKRRFYLMFFISQAELDAKTFYQHNMRILTTIRRTRCIFLVVRETGEVYVPGSAVYQSAIEEDLTQMVFDDLHKATESVNAVESFAQAIAVNKNDKTVRYCGRNPEVSVVFFDRMFTKVEVHL</sequence>
<gene>
    <name evidence="1" type="ORF">pEaSNUABM7_00264</name>
</gene>
<evidence type="ECO:0000313" key="1">
    <source>
        <dbReference type="EMBL" id="QYW04932.1"/>
    </source>
</evidence>
<evidence type="ECO:0000313" key="2">
    <source>
        <dbReference type="Proteomes" id="UP000827609"/>
    </source>
</evidence>
<reference evidence="1" key="1">
    <citation type="submission" date="2021-06" db="EMBL/GenBank/DDBJ databases">
        <title>Complete genome sequence of Erwinia phage pEa_SNUABM_7.</title>
        <authorList>
            <person name="Kim S.G."/>
            <person name="Park S.C."/>
        </authorList>
    </citation>
    <scope>NUCLEOTIDE SEQUENCE</scope>
</reference>
<dbReference type="EMBL" id="MZ475896">
    <property type="protein sequence ID" value="QYW04932.1"/>
    <property type="molecule type" value="Genomic_DNA"/>
</dbReference>
<dbReference type="Proteomes" id="UP000827609">
    <property type="component" value="Segment"/>
</dbReference>
<organism evidence="1 2">
    <name type="scientific">Erwinia phage pEa_SNUABM_7</name>
    <dbReference type="NCBI Taxonomy" id="2866695"/>
    <lineage>
        <taxon>Viruses</taxon>
        <taxon>Duplodnaviria</taxon>
        <taxon>Heunggongvirae</taxon>
        <taxon>Uroviricota</taxon>
        <taxon>Caudoviricetes</taxon>
        <taxon>Snuvirus</taxon>
        <taxon>Snuvirus SNUABM7</taxon>
    </lineage>
</organism>
<proteinExistence type="predicted"/>
<protein>
    <submittedName>
        <fullName evidence="1">Uncharacterized protein</fullName>
    </submittedName>
</protein>
<keyword evidence="2" id="KW-1185">Reference proteome</keyword>
<accession>A0AAE8BLK3</accession>
<name>A0AAE8BLK3_9CAUD</name>